<dbReference type="SUPFAM" id="SSF56601">
    <property type="entry name" value="beta-lactamase/transpeptidase-like"/>
    <property type="match status" value="1"/>
</dbReference>
<dbReference type="Gene3D" id="3.40.710.10">
    <property type="entry name" value="DD-peptidase/beta-lactamase superfamily"/>
    <property type="match status" value="1"/>
</dbReference>
<dbReference type="PANTHER" id="PTHR46825">
    <property type="entry name" value="D-ALANYL-D-ALANINE-CARBOXYPEPTIDASE/ENDOPEPTIDASE AMPH"/>
    <property type="match status" value="1"/>
</dbReference>
<evidence type="ECO:0000313" key="5">
    <source>
        <dbReference type="Proteomes" id="UP000661691"/>
    </source>
</evidence>
<keyword evidence="5" id="KW-1185">Reference proteome</keyword>
<feature type="domain" description="Beta-lactamase-related" evidence="3">
    <location>
        <begin position="68"/>
        <end position="364"/>
    </location>
</feature>
<dbReference type="InterPro" id="IPR012338">
    <property type="entry name" value="Beta-lactam/transpept-like"/>
</dbReference>
<feature type="signal peptide" evidence="2">
    <location>
        <begin position="1"/>
        <end position="23"/>
    </location>
</feature>
<dbReference type="AlphaFoldDB" id="A0A926RUS6"/>
<dbReference type="RefSeq" id="WP_191142243.1">
    <property type="nucleotide sequence ID" value="NZ_JACXAH010000015.1"/>
</dbReference>
<proteinExistence type="predicted"/>
<dbReference type="Pfam" id="PF00144">
    <property type="entry name" value="Beta-lactamase"/>
    <property type="match status" value="1"/>
</dbReference>
<evidence type="ECO:0000259" key="3">
    <source>
        <dbReference type="Pfam" id="PF00144"/>
    </source>
</evidence>
<name>A0A926RUS6_9BACL</name>
<evidence type="ECO:0000313" key="4">
    <source>
        <dbReference type="EMBL" id="MBD1372947.1"/>
    </source>
</evidence>
<comment type="caution">
    <text evidence="4">The sequence shown here is derived from an EMBL/GenBank/DDBJ whole genome shotgun (WGS) entry which is preliminary data.</text>
</comment>
<dbReference type="InterPro" id="IPR001466">
    <property type="entry name" value="Beta-lactam-related"/>
</dbReference>
<dbReference type="PROSITE" id="PS51257">
    <property type="entry name" value="PROKAR_LIPOPROTEIN"/>
    <property type="match status" value="1"/>
</dbReference>
<reference evidence="4" key="1">
    <citation type="submission" date="2020-09" db="EMBL/GenBank/DDBJ databases">
        <title>A novel bacterium of genus Hazenella, isolated from South China Sea.</title>
        <authorList>
            <person name="Huang H."/>
            <person name="Mo K."/>
            <person name="Hu Y."/>
        </authorList>
    </citation>
    <scope>NUCLEOTIDE SEQUENCE</scope>
    <source>
        <strain evidence="4">IB182357</strain>
    </source>
</reference>
<feature type="region of interest" description="Disordered" evidence="1">
    <location>
        <begin position="26"/>
        <end position="61"/>
    </location>
</feature>
<sequence length="377" mass="41946">MFHTKSTYITFLAISLIVITTVACQPKQQEAKPNPDTIQKVRYRSNSETTDQTDPSVNPLSEASHENIDAIIRKYVDNGTFSGNVLVSHAGQVIHNQSYGKANLSSGTMNNNQTKFAIASLTKPFTAMAIMQLQEKGQLQESDKVSKYLPDYAHADQITIHQLLTHTSGIASNTTFEPYWNQPLSSTPGTKYAYSNSNYLLLQKIIESVSKQPYLTFLKENIFSPLGMTHTGYSNTMKDVDQAATGYQKNQSGSPQAYYVSGLDLGGAGGLYSTVGDLYKWGEGIRLNQLVQENTKNKIFTPDAIPLQTLKDSGYGYGWMIANDKSWARHQGTIGGFQSFMTLHFQHDFTIILLSNYRYAPVADINQEISDILIEEE</sequence>
<keyword evidence="2" id="KW-0732">Signal</keyword>
<dbReference type="InterPro" id="IPR050491">
    <property type="entry name" value="AmpC-like"/>
</dbReference>
<dbReference type="EMBL" id="JACXAH010000015">
    <property type="protein sequence ID" value="MBD1372947.1"/>
    <property type="molecule type" value="Genomic_DNA"/>
</dbReference>
<feature type="chain" id="PRO_5039268268" evidence="2">
    <location>
        <begin position="24"/>
        <end position="377"/>
    </location>
</feature>
<dbReference type="PANTHER" id="PTHR46825:SF9">
    <property type="entry name" value="BETA-LACTAMASE-RELATED DOMAIN-CONTAINING PROTEIN"/>
    <property type="match status" value="1"/>
</dbReference>
<accession>A0A926RUS6</accession>
<evidence type="ECO:0000256" key="1">
    <source>
        <dbReference type="SAM" id="MobiDB-lite"/>
    </source>
</evidence>
<dbReference type="Proteomes" id="UP000661691">
    <property type="component" value="Unassembled WGS sequence"/>
</dbReference>
<gene>
    <name evidence="4" type="ORF">IC620_11320</name>
</gene>
<feature type="compositionally biased region" description="Polar residues" evidence="1">
    <location>
        <begin position="44"/>
        <end position="61"/>
    </location>
</feature>
<organism evidence="4 5">
    <name type="scientific">Polycladospora coralii</name>
    <dbReference type="NCBI Taxonomy" id="2771432"/>
    <lineage>
        <taxon>Bacteria</taxon>
        <taxon>Bacillati</taxon>
        <taxon>Bacillota</taxon>
        <taxon>Bacilli</taxon>
        <taxon>Bacillales</taxon>
        <taxon>Thermoactinomycetaceae</taxon>
        <taxon>Polycladospora</taxon>
    </lineage>
</organism>
<evidence type="ECO:0000256" key="2">
    <source>
        <dbReference type="SAM" id="SignalP"/>
    </source>
</evidence>
<protein>
    <submittedName>
        <fullName evidence="4">Beta-lactamase family protein</fullName>
    </submittedName>
</protein>